<name>A0A9W6LA10_9BACT</name>
<keyword evidence="5 7" id="KW-0411">Iron-sulfur</keyword>
<dbReference type="PIRSF" id="PIRSF000216">
    <property type="entry name" value="NADH_DH_24kDa"/>
    <property type="match status" value="1"/>
</dbReference>
<comment type="similarity">
    <text evidence="1">Belongs to the complex I 24 kDa subunit family.</text>
</comment>
<feature type="binding site" evidence="7">
    <location>
        <position position="103"/>
    </location>
    <ligand>
        <name>[2Fe-2S] cluster</name>
        <dbReference type="ChEBI" id="CHEBI:190135"/>
    </ligand>
</feature>
<gene>
    <name evidence="9" type="primary">hoxE</name>
    <name evidence="9" type="ORF">DAMNIGENAA_33570</name>
</gene>
<dbReference type="Gene3D" id="1.10.10.1590">
    <property type="entry name" value="NADH-quinone oxidoreductase subunit E"/>
    <property type="match status" value="1"/>
</dbReference>
<feature type="compositionally biased region" description="Polar residues" evidence="8">
    <location>
        <begin position="7"/>
        <end position="18"/>
    </location>
</feature>
<dbReference type="InterPro" id="IPR036249">
    <property type="entry name" value="Thioredoxin-like_sf"/>
</dbReference>
<dbReference type="AlphaFoldDB" id="A0A9W6LA10"/>
<keyword evidence="2 7" id="KW-0001">2Fe-2S</keyword>
<protein>
    <submittedName>
        <fullName evidence="9">Hydrogenase HoxE</fullName>
    </submittedName>
</protein>
<dbReference type="CDD" id="cd03064">
    <property type="entry name" value="TRX_Fd_NuoE"/>
    <property type="match status" value="1"/>
</dbReference>
<dbReference type="PANTHER" id="PTHR43342:SF2">
    <property type="entry name" value="POTENTIAL NAD-REDUCING HYDROGENASE SUBUNIT"/>
    <property type="match status" value="1"/>
</dbReference>
<evidence type="ECO:0000313" key="9">
    <source>
        <dbReference type="EMBL" id="GLI35924.1"/>
    </source>
</evidence>
<evidence type="ECO:0000256" key="4">
    <source>
        <dbReference type="ARBA" id="ARBA00023004"/>
    </source>
</evidence>
<dbReference type="PROSITE" id="PS01099">
    <property type="entry name" value="COMPLEX1_24K"/>
    <property type="match status" value="1"/>
</dbReference>
<accession>A0A9W6LA10</accession>
<dbReference type="Gene3D" id="3.40.30.10">
    <property type="entry name" value="Glutaredoxin"/>
    <property type="match status" value="1"/>
</dbReference>
<reference evidence="9" key="1">
    <citation type="submission" date="2022-12" db="EMBL/GenBank/DDBJ databases">
        <title>Reference genome sequencing for broad-spectrum identification of bacterial and archaeal isolates by mass spectrometry.</title>
        <authorList>
            <person name="Sekiguchi Y."/>
            <person name="Tourlousse D.M."/>
        </authorList>
    </citation>
    <scope>NUCLEOTIDE SEQUENCE</scope>
    <source>
        <strain evidence="9">ASRB1</strain>
    </source>
</reference>
<feature type="binding site" evidence="7">
    <location>
        <position position="139"/>
    </location>
    <ligand>
        <name>[2Fe-2S] cluster</name>
        <dbReference type="ChEBI" id="CHEBI:190135"/>
    </ligand>
</feature>
<dbReference type="GO" id="GO:0016491">
    <property type="term" value="F:oxidoreductase activity"/>
    <property type="evidence" value="ECO:0007669"/>
    <property type="project" value="InterPro"/>
</dbReference>
<feature type="region of interest" description="Disordered" evidence="8">
    <location>
        <begin position="1"/>
        <end position="22"/>
    </location>
</feature>
<dbReference type="InterPro" id="IPR028431">
    <property type="entry name" value="NADP_DH_HndA-like"/>
</dbReference>
<dbReference type="RefSeq" id="WP_281796028.1">
    <property type="nucleotide sequence ID" value="NZ_BSDR01000001.1"/>
</dbReference>
<dbReference type="GO" id="GO:0046872">
    <property type="term" value="F:metal ion binding"/>
    <property type="evidence" value="ECO:0007669"/>
    <property type="project" value="UniProtKB-KW"/>
</dbReference>
<evidence type="ECO:0000313" key="10">
    <source>
        <dbReference type="Proteomes" id="UP001144372"/>
    </source>
</evidence>
<comment type="caution">
    <text evidence="9">The sequence shown here is derived from an EMBL/GenBank/DDBJ whole genome shotgun (WGS) entry which is preliminary data.</text>
</comment>
<feature type="binding site" evidence="7">
    <location>
        <position position="98"/>
    </location>
    <ligand>
        <name>[2Fe-2S] cluster</name>
        <dbReference type="ChEBI" id="CHEBI:190135"/>
    </ligand>
</feature>
<keyword evidence="3 7" id="KW-0479">Metal-binding</keyword>
<proteinExistence type="inferred from homology"/>
<dbReference type="Proteomes" id="UP001144372">
    <property type="component" value="Unassembled WGS sequence"/>
</dbReference>
<evidence type="ECO:0000256" key="1">
    <source>
        <dbReference type="ARBA" id="ARBA00010643"/>
    </source>
</evidence>
<evidence type="ECO:0000256" key="6">
    <source>
        <dbReference type="ARBA" id="ARBA00034078"/>
    </source>
</evidence>
<dbReference type="PANTHER" id="PTHR43342">
    <property type="entry name" value="NADH-QUINONE OXIDOREDUCTASE, E SUBUNIT"/>
    <property type="match status" value="1"/>
</dbReference>
<evidence type="ECO:0000256" key="8">
    <source>
        <dbReference type="SAM" id="MobiDB-lite"/>
    </source>
</evidence>
<evidence type="ECO:0000256" key="5">
    <source>
        <dbReference type="ARBA" id="ARBA00023014"/>
    </source>
</evidence>
<comment type="cofactor">
    <cofactor evidence="7">
        <name>[2Fe-2S] cluster</name>
        <dbReference type="ChEBI" id="CHEBI:190135"/>
    </cofactor>
    <text evidence="7">Binds 1 [2Fe-2S] cluster.</text>
</comment>
<dbReference type="GO" id="GO:0051537">
    <property type="term" value="F:2 iron, 2 sulfur cluster binding"/>
    <property type="evidence" value="ECO:0007669"/>
    <property type="project" value="UniProtKB-KW"/>
</dbReference>
<sequence length="193" mass="20747">MAALNAPPSQSSNLSSPHESGDSRFKVIDRVMKRHQFQQDALIEVLTAAQESFGYLREDVLTYVARRLQLPLSWVYGVATFYHFFSLAPKGRHHCIVCLGTACYVGRSAEILAALEKRFGVKAGETTAGGELTLTTTRCLGSCGLAPVVVLDGDILGRQSPENAVARVEAVLGGAETPLPQTASNPSEGEEKQ</sequence>
<comment type="cofactor">
    <cofactor evidence="6">
        <name>[2Fe-2S] cluster</name>
        <dbReference type="ChEBI" id="CHEBI:190135"/>
    </cofactor>
</comment>
<dbReference type="Pfam" id="PF01257">
    <property type="entry name" value="2Fe-2S_thioredx"/>
    <property type="match status" value="1"/>
</dbReference>
<dbReference type="InterPro" id="IPR002023">
    <property type="entry name" value="NuoE-like"/>
</dbReference>
<evidence type="ECO:0000256" key="3">
    <source>
        <dbReference type="ARBA" id="ARBA00022723"/>
    </source>
</evidence>
<keyword evidence="4 7" id="KW-0408">Iron</keyword>
<dbReference type="InterPro" id="IPR041921">
    <property type="entry name" value="NuoE_N"/>
</dbReference>
<dbReference type="SUPFAM" id="SSF52833">
    <property type="entry name" value="Thioredoxin-like"/>
    <property type="match status" value="1"/>
</dbReference>
<evidence type="ECO:0000256" key="7">
    <source>
        <dbReference type="PIRSR" id="PIRSR000216-1"/>
    </source>
</evidence>
<keyword evidence="10" id="KW-1185">Reference proteome</keyword>
<evidence type="ECO:0000256" key="2">
    <source>
        <dbReference type="ARBA" id="ARBA00022714"/>
    </source>
</evidence>
<dbReference type="NCBIfam" id="NF005747">
    <property type="entry name" value="PRK07571.1"/>
    <property type="match status" value="1"/>
</dbReference>
<feature type="binding site" evidence="7">
    <location>
        <position position="143"/>
    </location>
    <ligand>
        <name>[2Fe-2S] cluster</name>
        <dbReference type="ChEBI" id="CHEBI:190135"/>
    </ligand>
</feature>
<organism evidence="9 10">
    <name type="scientific">Desulforhabdus amnigena</name>
    <dbReference type="NCBI Taxonomy" id="40218"/>
    <lineage>
        <taxon>Bacteria</taxon>
        <taxon>Pseudomonadati</taxon>
        <taxon>Thermodesulfobacteriota</taxon>
        <taxon>Syntrophobacteria</taxon>
        <taxon>Syntrophobacterales</taxon>
        <taxon>Syntrophobacteraceae</taxon>
        <taxon>Desulforhabdus</taxon>
    </lineage>
</organism>
<dbReference type="EMBL" id="BSDR01000001">
    <property type="protein sequence ID" value="GLI35924.1"/>
    <property type="molecule type" value="Genomic_DNA"/>
</dbReference>
<dbReference type="InterPro" id="IPR042128">
    <property type="entry name" value="NuoE_dom"/>
</dbReference>